<keyword evidence="1" id="KW-0862">Zinc</keyword>
<dbReference type="SUPFAM" id="SSF56672">
    <property type="entry name" value="DNA/RNA polymerases"/>
    <property type="match status" value="1"/>
</dbReference>
<name>A0A7J6LC98_PEROL</name>
<dbReference type="PROSITE" id="PS50103">
    <property type="entry name" value="ZF_C3H1"/>
    <property type="match status" value="1"/>
</dbReference>
<dbReference type="OrthoDB" id="10450514at2759"/>
<evidence type="ECO:0000313" key="5">
    <source>
        <dbReference type="Proteomes" id="UP000570595"/>
    </source>
</evidence>
<feature type="region of interest" description="Disordered" evidence="2">
    <location>
        <begin position="586"/>
        <end position="639"/>
    </location>
</feature>
<evidence type="ECO:0000256" key="2">
    <source>
        <dbReference type="SAM" id="MobiDB-lite"/>
    </source>
</evidence>
<feature type="zinc finger region" description="C3H1-type" evidence="1">
    <location>
        <begin position="557"/>
        <end position="584"/>
    </location>
</feature>
<dbReference type="InterPro" id="IPR000571">
    <property type="entry name" value="Znf_CCCH"/>
</dbReference>
<dbReference type="Pfam" id="PF00642">
    <property type="entry name" value="zf-CCCH"/>
    <property type="match status" value="1"/>
</dbReference>
<proteinExistence type="predicted"/>
<dbReference type="AlphaFoldDB" id="A0A7J6LC98"/>
<comment type="caution">
    <text evidence="4">The sequence shown here is derived from an EMBL/GenBank/DDBJ whole genome shotgun (WGS) entry which is preliminary data.</text>
</comment>
<organism evidence="4 5">
    <name type="scientific">Perkinsus olseni</name>
    <name type="common">Perkinsus atlanticus</name>
    <dbReference type="NCBI Taxonomy" id="32597"/>
    <lineage>
        <taxon>Eukaryota</taxon>
        <taxon>Sar</taxon>
        <taxon>Alveolata</taxon>
        <taxon>Perkinsozoa</taxon>
        <taxon>Perkinsea</taxon>
        <taxon>Perkinsida</taxon>
        <taxon>Perkinsidae</taxon>
        <taxon>Perkinsus</taxon>
    </lineage>
</organism>
<feature type="region of interest" description="Disordered" evidence="2">
    <location>
        <begin position="198"/>
        <end position="239"/>
    </location>
</feature>
<keyword evidence="1" id="KW-0863">Zinc-finger</keyword>
<evidence type="ECO:0000256" key="1">
    <source>
        <dbReference type="PROSITE-ProRule" id="PRU00723"/>
    </source>
</evidence>
<dbReference type="Gene3D" id="4.10.1000.10">
    <property type="entry name" value="Zinc finger, CCCH-type"/>
    <property type="match status" value="1"/>
</dbReference>
<accession>A0A7J6LC98</accession>
<feature type="compositionally biased region" description="Basic and acidic residues" evidence="2">
    <location>
        <begin position="476"/>
        <end position="486"/>
    </location>
</feature>
<sequence>MKSAFIPWILPTYPSLALNSLIPATLDLALDRDDDESRSAAHQVWEWDLPSGIYQATLRDDGRVCEVLPNLSSFELNVTKTSEGQHGQIAAILNGQNINMSQSEPLKWYMSAKGVFFVGSKLFKHSDCFSFGKSLSSEFAFFMYGLRRTSGPYARKVSELFFCKEAKDQEVSVCLQPRRKGDRPVGCENYLTLTRVGSTSDSAGRSSTENVKTRKRKHDSDGMGSDEGSPSGHERSVDGDLIPVTAGLLSDFIEDGHYVEEETSFARVSISTVPSDNRRYGALTLAGERPVVLDQLEWVTDERDDQNCLRPRLQNNEQPYPLVKRTYYGRLGASSENGMVVLRIGIDNFRICPVHQRGKLSLVVWIPGSSLRYTFTLRRERHFLDAFFSIFHQSISPLSLWRVLDLCSRLGVTTVEILATTAKQEAVCNAITNSLAVTDQIIWGVLCQRATAVHDSPEKVRLLSRCLSYIVEDQRPRQDEETRRGTDYGPHGLAPQPKLESKTANRSTFNNISENNKQLVAEEEAPRVLSSTLAMAAMAAAAGAKKSNDSKAAKTQKKSNDLCHHFLRGNCRRGNSCRFVRDVQEQKRQRLASDTGPVRNTPRGRCAELREQEADTPAGYQDDTGISARLPSAKNTSDVKPAARDELRAYGIIDGIAQKWQLADNLRASLSPSGAIRDEFIVHIDNSFTGAADELRDSLSRAFPGYHTATASIGGPLYPDMIRLLSQLFDEGRDESLAEEVDRGISMGALTELSSSGVFPPKEQCKPKEEYPPCRNPLYKNYISARDAAQAVEETIQSELKAGKIRKLATHELHSPSRLYSKLATIPKRRDEKRNPNRLSAGGGPEEERQLAQRVIFDEAGTLKRYTGAVTDFEGAYRQLFICERERPLCSLRAGNCFYENLAMPFGAPSSCWNFCRLSSKSLRIQHRLAEISLGVAELADVSRGLIYIDDAIWLLPTEGYFPLLVKLLLILPLIGLKISWRKCLYGSQSLRFIGYTIELGTSPQFRVFFC</sequence>
<evidence type="ECO:0000259" key="3">
    <source>
        <dbReference type="PROSITE" id="PS50103"/>
    </source>
</evidence>
<dbReference type="GO" id="GO:0008270">
    <property type="term" value="F:zinc ion binding"/>
    <property type="evidence" value="ECO:0007669"/>
    <property type="project" value="UniProtKB-KW"/>
</dbReference>
<feature type="region of interest" description="Disordered" evidence="2">
    <location>
        <begin position="826"/>
        <end position="847"/>
    </location>
</feature>
<dbReference type="Proteomes" id="UP000570595">
    <property type="component" value="Unassembled WGS sequence"/>
</dbReference>
<protein>
    <recommendedName>
        <fullName evidence="3">C3H1-type domain-containing protein</fullName>
    </recommendedName>
</protein>
<keyword evidence="1" id="KW-0479">Metal-binding</keyword>
<dbReference type="InterPro" id="IPR043502">
    <property type="entry name" value="DNA/RNA_pol_sf"/>
</dbReference>
<feature type="region of interest" description="Disordered" evidence="2">
    <location>
        <begin position="476"/>
        <end position="506"/>
    </location>
</feature>
<gene>
    <name evidence="4" type="ORF">FOZ61_006644</name>
</gene>
<reference evidence="4 5" key="1">
    <citation type="submission" date="2020-04" db="EMBL/GenBank/DDBJ databases">
        <title>Perkinsus olseni comparative genomics.</title>
        <authorList>
            <person name="Bogema D.R."/>
        </authorList>
    </citation>
    <scope>NUCLEOTIDE SEQUENCE [LARGE SCALE GENOMIC DNA]</scope>
    <source>
        <strain evidence="4">ATCC PRA-179</strain>
    </source>
</reference>
<feature type="compositionally biased region" description="Polar residues" evidence="2">
    <location>
        <begin position="198"/>
        <end position="210"/>
    </location>
</feature>
<dbReference type="EMBL" id="JABAHT010000385">
    <property type="protein sequence ID" value="KAF4656842.1"/>
    <property type="molecule type" value="Genomic_DNA"/>
</dbReference>
<evidence type="ECO:0000313" key="4">
    <source>
        <dbReference type="EMBL" id="KAF4656842.1"/>
    </source>
</evidence>
<feature type="domain" description="C3H1-type" evidence="3">
    <location>
        <begin position="557"/>
        <end position="584"/>
    </location>
</feature>